<feature type="compositionally biased region" description="Acidic residues" evidence="5">
    <location>
        <begin position="64"/>
        <end position="83"/>
    </location>
</feature>
<dbReference type="SUPFAM" id="SSF50978">
    <property type="entry name" value="WD40 repeat-like"/>
    <property type="match status" value="1"/>
</dbReference>
<dbReference type="Pfam" id="PF00400">
    <property type="entry name" value="WD40"/>
    <property type="match status" value="3"/>
</dbReference>
<dbReference type="PANTHER" id="PTHR14091">
    <property type="entry name" value="PERIODIC TRYPTOPHAN PROTEIN 1"/>
    <property type="match status" value="1"/>
</dbReference>
<feature type="region of interest" description="Disordered" evidence="5">
    <location>
        <begin position="16"/>
        <end position="83"/>
    </location>
</feature>
<dbReference type="InterPro" id="IPR044285">
    <property type="entry name" value="PWP1"/>
</dbReference>
<keyword evidence="3" id="KW-0677">Repeat</keyword>
<dbReference type="RefSeq" id="XP_006823566.1">
    <property type="nucleotide sequence ID" value="XM_006823503.1"/>
</dbReference>
<accession>A0ABM0MU75</accession>
<evidence type="ECO:0000256" key="5">
    <source>
        <dbReference type="SAM" id="MobiDB-lite"/>
    </source>
</evidence>
<dbReference type="PROSITE" id="PS00678">
    <property type="entry name" value="WD_REPEATS_1"/>
    <property type="match status" value="2"/>
</dbReference>
<proteinExistence type="predicted"/>
<dbReference type="PROSITE" id="PS50082">
    <property type="entry name" value="WD_REPEATS_2"/>
    <property type="match status" value="3"/>
</dbReference>
<organism evidence="6 7">
    <name type="scientific">Saccoglossus kowalevskii</name>
    <name type="common">Acorn worm</name>
    <dbReference type="NCBI Taxonomy" id="10224"/>
    <lineage>
        <taxon>Eukaryota</taxon>
        <taxon>Metazoa</taxon>
        <taxon>Hemichordata</taxon>
        <taxon>Enteropneusta</taxon>
        <taxon>Harrimaniidae</taxon>
        <taxon>Saccoglossus</taxon>
    </lineage>
</organism>
<feature type="compositionally biased region" description="Acidic residues" evidence="5">
    <location>
        <begin position="42"/>
        <end position="52"/>
    </location>
</feature>
<evidence type="ECO:0000256" key="1">
    <source>
        <dbReference type="ARBA" id="ARBA00022553"/>
    </source>
</evidence>
<dbReference type="Gene3D" id="2.130.10.10">
    <property type="entry name" value="YVTN repeat-like/Quinoprotein amine dehydrogenase"/>
    <property type="match status" value="1"/>
</dbReference>
<feature type="repeat" description="WD" evidence="4">
    <location>
        <begin position="193"/>
        <end position="235"/>
    </location>
</feature>
<dbReference type="PRINTS" id="PR00320">
    <property type="entry name" value="GPROTEINBRPT"/>
</dbReference>
<feature type="compositionally biased region" description="Basic and acidic residues" evidence="5">
    <location>
        <begin position="16"/>
        <end position="41"/>
    </location>
</feature>
<dbReference type="InterPro" id="IPR015943">
    <property type="entry name" value="WD40/YVTN_repeat-like_dom_sf"/>
</dbReference>
<dbReference type="GeneID" id="102803594"/>
<sequence>MKTIVSSIAWVRRGVAKETPDKVELSKEQLEKLIQETKGQLDDAESGEEDSHDDGAVENKADDNQDELAEYDLDNYDDDDTEMGADGVSLPDALASLSMYADEADDPYITSKKRQDEDEAEDFHIKPTDNLVLVGKAEEECSNLEVYVYNEIDDVLYCHHDIILPAFPLALECFILIRLPVYQLTNQKSKVKKVGHTDSVLDLSWNHHVKNVLASASADATVALWDLTQGKPVTTLKQHTDKVQTLQWHPFEAQSLLTGGFDKCVKVFDCRSPDDTHKQWKFNGEIERVLWNQFSPFYFLASTDKGFVYYVDVRSDSTVFTLQAHSDAVTGLSLSSQVPGCLVTTSADHSLKVWDIQGGENVQC</sequence>
<protein>
    <submittedName>
        <fullName evidence="7">Periodic tryptophan protein 1 homolog</fullName>
    </submittedName>
</protein>
<dbReference type="PANTHER" id="PTHR14091:SF0">
    <property type="entry name" value="PERIODIC TRYPTOPHAN PROTEIN 1 HOMOLOG"/>
    <property type="match status" value="1"/>
</dbReference>
<dbReference type="InterPro" id="IPR019775">
    <property type="entry name" value="WD40_repeat_CS"/>
</dbReference>
<dbReference type="Proteomes" id="UP000694865">
    <property type="component" value="Unplaced"/>
</dbReference>
<feature type="repeat" description="WD" evidence="4">
    <location>
        <begin position="322"/>
        <end position="364"/>
    </location>
</feature>
<dbReference type="InterPro" id="IPR020472">
    <property type="entry name" value="WD40_PAC1"/>
</dbReference>
<dbReference type="SMART" id="SM00320">
    <property type="entry name" value="WD40"/>
    <property type="match status" value="4"/>
</dbReference>
<evidence type="ECO:0000313" key="6">
    <source>
        <dbReference type="Proteomes" id="UP000694865"/>
    </source>
</evidence>
<evidence type="ECO:0000256" key="3">
    <source>
        <dbReference type="ARBA" id="ARBA00022737"/>
    </source>
</evidence>
<evidence type="ECO:0000313" key="7">
    <source>
        <dbReference type="RefSeq" id="XP_006823566.1"/>
    </source>
</evidence>
<evidence type="ECO:0000256" key="4">
    <source>
        <dbReference type="PROSITE-ProRule" id="PRU00221"/>
    </source>
</evidence>
<dbReference type="InterPro" id="IPR001680">
    <property type="entry name" value="WD40_rpt"/>
</dbReference>
<name>A0ABM0MU75_SACKO</name>
<keyword evidence="2 4" id="KW-0853">WD repeat</keyword>
<reference evidence="7" key="1">
    <citation type="submission" date="2025-08" db="UniProtKB">
        <authorList>
            <consortium name="RefSeq"/>
        </authorList>
    </citation>
    <scope>IDENTIFICATION</scope>
    <source>
        <tissue evidence="7">Testes</tissue>
    </source>
</reference>
<feature type="repeat" description="WD" evidence="4">
    <location>
        <begin position="236"/>
        <end position="278"/>
    </location>
</feature>
<gene>
    <name evidence="7" type="primary">LOC102803594</name>
</gene>
<keyword evidence="6" id="KW-1185">Reference proteome</keyword>
<feature type="compositionally biased region" description="Basic and acidic residues" evidence="5">
    <location>
        <begin position="53"/>
        <end position="63"/>
    </location>
</feature>
<evidence type="ECO:0000256" key="2">
    <source>
        <dbReference type="ARBA" id="ARBA00022574"/>
    </source>
</evidence>
<dbReference type="PROSITE" id="PS50294">
    <property type="entry name" value="WD_REPEATS_REGION"/>
    <property type="match status" value="2"/>
</dbReference>
<keyword evidence="1" id="KW-0597">Phosphoprotein</keyword>
<dbReference type="InterPro" id="IPR036322">
    <property type="entry name" value="WD40_repeat_dom_sf"/>
</dbReference>